<gene>
    <name evidence="1" type="ORF">ENR64_15475</name>
</gene>
<reference evidence="1" key="1">
    <citation type="journal article" date="2020" name="mSystems">
        <title>Genome- and Community-Level Interaction Insights into Carbon Utilization and Element Cycling Functions of Hydrothermarchaeota in Hydrothermal Sediment.</title>
        <authorList>
            <person name="Zhou Z."/>
            <person name="Liu Y."/>
            <person name="Xu W."/>
            <person name="Pan J."/>
            <person name="Luo Z.H."/>
            <person name="Li M."/>
        </authorList>
    </citation>
    <scope>NUCLEOTIDE SEQUENCE [LARGE SCALE GENOMIC DNA]</scope>
    <source>
        <strain evidence="1">SpSt-418</strain>
    </source>
</reference>
<protein>
    <submittedName>
        <fullName evidence="1">Uncharacterized protein</fullName>
    </submittedName>
</protein>
<name>A0A7C3KG39_9CYAN</name>
<accession>A0A7C3KG39</accession>
<dbReference type="AlphaFoldDB" id="A0A7C3KG39"/>
<organism evidence="1">
    <name type="scientific">Oscillatoriales cyanobacterium SpSt-418</name>
    <dbReference type="NCBI Taxonomy" id="2282169"/>
    <lineage>
        <taxon>Bacteria</taxon>
        <taxon>Bacillati</taxon>
        <taxon>Cyanobacteriota</taxon>
        <taxon>Cyanophyceae</taxon>
        <taxon>Oscillatoriophycideae</taxon>
        <taxon>Oscillatoriales</taxon>
    </lineage>
</organism>
<evidence type="ECO:0000313" key="1">
    <source>
        <dbReference type="EMBL" id="HFM99125.1"/>
    </source>
</evidence>
<comment type="caution">
    <text evidence="1">The sequence shown here is derived from an EMBL/GenBank/DDBJ whole genome shotgun (WGS) entry which is preliminary data.</text>
</comment>
<proteinExistence type="predicted"/>
<dbReference type="EMBL" id="DSRU01000226">
    <property type="protein sequence ID" value="HFM99125.1"/>
    <property type="molecule type" value="Genomic_DNA"/>
</dbReference>
<sequence>MIPKHPRRKAYLAPDQIFSAGFRDGMAHRPHHPRFQNHPVYLKGYVAGSCSGQDEPSPFFEWSDLHGALRSIARWEQDQARLGFGRVALSFRDGWWIVLISEDLYQAALHF</sequence>